<dbReference type="EMBL" id="KV875093">
    <property type="protein sequence ID" value="OIW34483.1"/>
    <property type="molecule type" value="Genomic_DNA"/>
</dbReference>
<gene>
    <name evidence="1" type="ORF">CONLIGDRAFT_626497</name>
</gene>
<evidence type="ECO:0000313" key="1">
    <source>
        <dbReference type="EMBL" id="OIW34483.1"/>
    </source>
</evidence>
<evidence type="ECO:0000313" key="2">
    <source>
        <dbReference type="Proteomes" id="UP000182658"/>
    </source>
</evidence>
<sequence>MHQSLLACRIALSVITRGCGCVRHTQVLSAIVRMDNIPATRVEDCLCLSATSVLLAQTRNAVG</sequence>
<protein>
    <submittedName>
        <fullName evidence="1">Uncharacterized protein</fullName>
    </submittedName>
</protein>
<dbReference type="Proteomes" id="UP000182658">
    <property type="component" value="Unassembled WGS sequence"/>
</dbReference>
<keyword evidence="2" id="KW-1185">Reference proteome</keyword>
<dbReference type="AlphaFoldDB" id="A0A1J7J532"/>
<dbReference type="InParanoid" id="A0A1J7J532"/>
<proteinExistence type="predicted"/>
<accession>A0A1J7J532</accession>
<reference evidence="1 2" key="1">
    <citation type="submission" date="2016-10" db="EMBL/GenBank/DDBJ databases">
        <title>Draft genome sequence of Coniochaeta ligniaria NRRL30616, a lignocellulolytic fungus for bioabatement of inhibitors in plant biomass hydrolysates.</title>
        <authorList>
            <consortium name="DOE Joint Genome Institute"/>
            <person name="Jimenez D.J."/>
            <person name="Hector R.E."/>
            <person name="Riley R."/>
            <person name="Sun H."/>
            <person name="Grigoriev I.V."/>
            <person name="Van Elsas J.D."/>
            <person name="Nichols N.N."/>
        </authorList>
    </citation>
    <scope>NUCLEOTIDE SEQUENCE [LARGE SCALE GENOMIC DNA]</scope>
    <source>
        <strain evidence="1 2">NRRL 30616</strain>
    </source>
</reference>
<name>A0A1J7J532_9PEZI</name>
<organism evidence="1 2">
    <name type="scientific">Coniochaeta ligniaria NRRL 30616</name>
    <dbReference type="NCBI Taxonomy" id="1408157"/>
    <lineage>
        <taxon>Eukaryota</taxon>
        <taxon>Fungi</taxon>
        <taxon>Dikarya</taxon>
        <taxon>Ascomycota</taxon>
        <taxon>Pezizomycotina</taxon>
        <taxon>Sordariomycetes</taxon>
        <taxon>Sordariomycetidae</taxon>
        <taxon>Coniochaetales</taxon>
        <taxon>Coniochaetaceae</taxon>
        <taxon>Coniochaeta</taxon>
    </lineage>
</organism>